<dbReference type="InterPro" id="IPR006594">
    <property type="entry name" value="LisH"/>
</dbReference>
<evidence type="ECO:0008006" key="8">
    <source>
        <dbReference type="Google" id="ProtNLM"/>
    </source>
</evidence>
<dbReference type="Proteomes" id="UP001142393">
    <property type="component" value="Unassembled WGS sequence"/>
</dbReference>
<name>A0A9W8NZI2_9AGAR</name>
<feature type="compositionally biased region" description="Low complexity" evidence="5">
    <location>
        <begin position="158"/>
        <end position="169"/>
    </location>
</feature>
<dbReference type="GO" id="GO:0005634">
    <property type="term" value="C:nucleus"/>
    <property type="evidence" value="ECO:0007669"/>
    <property type="project" value="UniProtKB-SubCell"/>
</dbReference>
<dbReference type="AlphaFoldDB" id="A0A9W8NZI2"/>
<keyword evidence="3" id="KW-0804">Transcription</keyword>
<protein>
    <recommendedName>
        <fullName evidence="8">LisH domain-containing protein</fullName>
    </recommendedName>
</protein>
<dbReference type="PROSITE" id="PS50896">
    <property type="entry name" value="LISH"/>
    <property type="match status" value="1"/>
</dbReference>
<comment type="caution">
    <text evidence="6">The sequence shown here is derived from an EMBL/GenBank/DDBJ whole genome shotgun (WGS) entry which is preliminary data.</text>
</comment>
<feature type="region of interest" description="Disordered" evidence="5">
    <location>
        <begin position="296"/>
        <end position="358"/>
    </location>
</feature>
<comment type="subcellular location">
    <subcellularLocation>
        <location evidence="1">Nucleus</location>
    </subcellularLocation>
</comment>
<keyword evidence="7" id="KW-1185">Reference proteome</keyword>
<keyword evidence="4" id="KW-0539">Nucleus</keyword>
<reference evidence="6 7" key="1">
    <citation type="journal article" date="2023" name="Proc. Natl. Acad. Sci. U.S.A.">
        <title>A global phylogenomic analysis of the shiitake genus Lentinula.</title>
        <authorList>
            <person name="Sierra-Patev S."/>
            <person name="Min B."/>
            <person name="Naranjo-Ortiz M."/>
            <person name="Looney B."/>
            <person name="Konkel Z."/>
            <person name="Slot J.C."/>
            <person name="Sakamoto Y."/>
            <person name="Steenwyk J.L."/>
            <person name="Rokas A."/>
            <person name="Carro J."/>
            <person name="Camarero S."/>
            <person name="Ferreira P."/>
            <person name="Molpeceres G."/>
            <person name="Ruiz-Duenas F.J."/>
            <person name="Serrano A."/>
            <person name="Henrissat B."/>
            <person name="Drula E."/>
            <person name="Hughes K.W."/>
            <person name="Mata J.L."/>
            <person name="Ishikawa N.K."/>
            <person name="Vargas-Isla R."/>
            <person name="Ushijima S."/>
            <person name="Smith C.A."/>
            <person name="Donoghue J."/>
            <person name="Ahrendt S."/>
            <person name="Andreopoulos W."/>
            <person name="He G."/>
            <person name="LaButti K."/>
            <person name="Lipzen A."/>
            <person name="Ng V."/>
            <person name="Riley R."/>
            <person name="Sandor L."/>
            <person name="Barry K."/>
            <person name="Martinez A.T."/>
            <person name="Xiao Y."/>
            <person name="Gibbons J.G."/>
            <person name="Terashima K."/>
            <person name="Grigoriev I.V."/>
            <person name="Hibbett D."/>
        </authorList>
    </citation>
    <scope>NUCLEOTIDE SEQUENCE [LARGE SCALE GENOMIC DNA]</scope>
    <source>
        <strain evidence="6 7">TFB7810</strain>
    </source>
</reference>
<gene>
    <name evidence="6" type="ORF">DFH05DRAFT_1244240</name>
</gene>
<organism evidence="6 7">
    <name type="scientific">Lentinula detonsa</name>
    <dbReference type="NCBI Taxonomy" id="2804962"/>
    <lineage>
        <taxon>Eukaryota</taxon>
        <taxon>Fungi</taxon>
        <taxon>Dikarya</taxon>
        <taxon>Basidiomycota</taxon>
        <taxon>Agaricomycotina</taxon>
        <taxon>Agaricomycetes</taxon>
        <taxon>Agaricomycetidae</taxon>
        <taxon>Agaricales</taxon>
        <taxon>Marasmiineae</taxon>
        <taxon>Omphalotaceae</taxon>
        <taxon>Lentinula</taxon>
    </lineage>
</organism>
<feature type="region of interest" description="Disordered" evidence="5">
    <location>
        <begin position="137"/>
        <end position="239"/>
    </location>
</feature>
<evidence type="ECO:0000313" key="7">
    <source>
        <dbReference type="Proteomes" id="UP001142393"/>
    </source>
</evidence>
<evidence type="ECO:0000256" key="2">
    <source>
        <dbReference type="ARBA" id="ARBA00023015"/>
    </source>
</evidence>
<evidence type="ECO:0000256" key="4">
    <source>
        <dbReference type="ARBA" id="ARBA00023242"/>
    </source>
</evidence>
<feature type="region of interest" description="Disordered" evidence="5">
    <location>
        <begin position="1"/>
        <end position="22"/>
    </location>
</feature>
<dbReference type="EMBL" id="JANVFU010000008">
    <property type="protein sequence ID" value="KAJ3743726.1"/>
    <property type="molecule type" value="Genomic_DNA"/>
</dbReference>
<evidence type="ECO:0000256" key="3">
    <source>
        <dbReference type="ARBA" id="ARBA00023163"/>
    </source>
</evidence>
<evidence type="ECO:0000256" key="5">
    <source>
        <dbReference type="SAM" id="MobiDB-lite"/>
    </source>
</evidence>
<proteinExistence type="predicted"/>
<dbReference type="PANTHER" id="PTHR45093">
    <property type="entry name" value="TRANSCRIPTION ACTIVATOR MSS11"/>
    <property type="match status" value="1"/>
</dbReference>
<accession>A0A9W8NZI2</accession>
<feature type="compositionally biased region" description="Low complexity" evidence="5">
    <location>
        <begin position="1"/>
        <end position="15"/>
    </location>
</feature>
<sequence length="397" mass="43412">MSSASQPGPSHSSAQNDPNYPQSPLSWEGDRMFNIYIYDYCFKRGFRKAARELLIEADLPPESQPPINARQGLLFEWWSVFWVLFTAKASGNGSEDALIYTQVIFRYFFCSLFRTLFSIKQLKITIALPASRPFPATGPMTNGGPPSFPSASHMNGIPPAQSQSFPQQPMAGPQRTSIGARGSTGGGPPFPSPTMANSPHNSGPPPMTIGQSPQLNPRMPPPPPNGIHQGPGQMSGMMHLSPAMSSRLVPNDPRGSQDPLTQELQKIPPHAFNGLRDELGLAGKDIHTMTIEEKQHINIQWRQKGPPGRKTGPPNAAAGPSTMHPPQRRTGKRNSTSPREDPDNVPGTGSPPSDLFPSTAARWFSFRSSFYCRPRTQQPYAQARLRIANAASIAWDE</sequence>
<evidence type="ECO:0000256" key="1">
    <source>
        <dbReference type="ARBA" id="ARBA00004123"/>
    </source>
</evidence>
<keyword evidence="2" id="KW-0805">Transcription regulation</keyword>
<evidence type="ECO:0000313" key="6">
    <source>
        <dbReference type="EMBL" id="KAJ3743726.1"/>
    </source>
</evidence>
<dbReference type="PANTHER" id="PTHR45093:SF2">
    <property type="entry name" value="LISH DOMAIN-CONTAINING PROTEIN"/>
    <property type="match status" value="1"/>
</dbReference>